<dbReference type="PANTHER" id="PTHR44846:SF17">
    <property type="entry name" value="GNTR-FAMILY TRANSCRIPTIONAL REGULATOR"/>
    <property type="match status" value="1"/>
</dbReference>
<proteinExistence type="predicted"/>
<evidence type="ECO:0000313" key="6">
    <source>
        <dbReference type="Proteomes" id="UP000265768"/>
    </source>
</evidence>
<dbReference type="InterPro" id="IPR028978">
    <property type="entry name" value="Chorismate_lyase_/UTRA_dom_sf"/>
</dbReference>
<dbReference type="SMART" id="SM00345">
    <property type="entry name" value="HTH_GNTR"/>
    <property type="match status" value="1"/>
</dbReference>
<accession>A0A3A4AT85</accession>
<name>A0A3A4AT85_9ACTN</name>
<dbReference type="PROSITE" id="PS50949">
    <property type="entry name" value="HTH_GNTR"/>
    <property type="match status" value="1"/>
</dbReference>
<dbReference type="SUPFAM" id="SSF46785">
    <property type="entry name" value="Winged helix' DNA-binding domain"/>
    <property type="match status" value="1"/>
</dbReference>
<evidence type="ECO:0000313" key="5">
    <source>
        <dbReference type="EMBL" id="RJL31809.1"/>
    </source>
</evidence>
<dbReference type="SUPFAM" id="SSF64288">
    <property type="entry name" value="Chorismate lyase-like"/>
    <property type="match status" value="1"/>
</dbReference>
<protein>
    <submittedName>
        <fullName evidence="5">GntR family transcriptional regulator</fullName>
    </submittedName>
</protein>
<evidence type="ECO:0000259" key="4">
    <source>
        <dbReference type="PROSITE" id="PS50949"/>
    </source>
</evidence>
<dbReference type="CDD" id="cd07377">
    <property type="entry name" value="WHTH_GntR"/>
    <property type="match status" value="1"/>
</dbReference>
<dbReference type="RefSeq" id="WP_119927837.1">
    <property type="nucleotide sequence ID" value="NZ_QZEY01000006.1"/>
</dbReference>
<dbReference type="GO" id="GO:0045892">
    <property type="term" value="P:negative regulation of DNA-templated transcription"/>
    <property type="evidence" value="ECO:0007669"/>
    <property type="project" value="TreeGrafter"/>
</dbReference>
<dbReference type="Gene3D" id="3.40.1410.10">
    <property type="entry name" value="Chorismate lyase-like"/>
    <property type="match status" value="1"/>
</dbReference>
<dbReference type="PRINTS" id="PR00035">
    <property type="entry name" value="HTHGNTR"/>
</dbReference>
<reference evidence="5 6" key="1">
    <citation type="submission" date="2018-09" db="EMBL/GenBank/DDBJ databases">
        <title>YIM 75507 draft genome.</title>
        <authorList>
            <person name="Tang S."/>
            <person name="Feng Y."/>
        </authorList>
    </citation>
    <scope>NUCLEOTIDE SEQUENCE [LARGE SCALE GENOMIC DNA]</scope>
    <source>
        <strain evidence="5 6">YIM 75507</strain>
    </source>
</reference>
<dbReference type="GO" id="GO:0003700">
    <property type="term" value="F:DNA-binding transcription factor activity"/>
    <property type="evidence" value="ECO:0007669"/>
    <property type="project" value="InterPro"/>
</dbReference>
<comment type="caution">
    <text evidence="5">The sequence shown here is derived from an EMBL/GenBank/DDBJ whole genome shotgun (WGS) entry which is preliminary data.</text>
</comment>
<feature type="domain" description="HTH gntR-type" evidence="4">
    <location>
        <begin position="8"/>
        <end position="76"/>
    </location>
</feature>
<dbReference type="InterPro" id="IPR011663">
    <property type="entry name" value="UTRA"/>
</dbReference>
<dbReference type="Gene3D" id="1.10.10.10">
    <property type="entry name" value="Winged helix-like DNA-binding domain superfamily/Winged helix DNA-binding domain"/>
    <property type="match status" value="1"/>
</dbReference>
<dbReference type="GO" id="GO:0003677">
    <property type="term" value="F:DNA binding"/>
    <property type="evidence" value="ECO:0007669"/>
    <property type="project" value="UniProtKB-KW"/>
</dbReference>
<evidence type="ECO:0000256" key="2">
    <source>
        <dbReference type="ARBA" id="ARBA00023125"/>
    </source>
</evidence>
<dbReference type="InterPro" id="IPR050679">
    <property type="entry name" value="Bact_HTH_transcr_reg"/>
</dbReference>
<dbReference type="SMART" id="SM00866">
    <property type="entry name" value="UTRA"/>
    <property type="match status" value="1"/>
</dbReference>
<dbReference type="AlphaFoldDB" id="A0A3A4AT85"/>
<dbReference type="InterPro" id="IPR036390">
    <property type="entry name" value="WH_DNA-bd_sf"/>
</dbReference>
<evidence type="ECO:0000256" key="3">
    <source>
        <dbReference type="ARBA" id="ARBA00023163"/>
    </source>
</evidence>
<keyword evidence="3" id="KW-0804">Transcription</keyword>
<dbReference type="InterPro" id="IPR036388">
    <property type="entry name" value="WH-like_DNA-bd_sf"/>
</dbReference>
<dbReference type="Pfam" id="PF07702">
    <property type="entry name" value="UTRA"/>
    <property type="match status" value="1"/>
</dbReference>
<gene>
    <name evidence="5" type="ORF">D5H75_19150</name>
</gene>
<dbReference type="OrthoDB" id="3517122at2"/>
<organism evidence="5 6">
    <name type="scientific">Bailinhaonella thermotolerans</name>
    <dbReference type="NCBI Taxonomy" id="1070861"/>
    <lineage>
        <taxon>Bacteria</taxon>
        <taxon>Bacillati</taxon>
        <taxon>Actinomycetota</taxon>
        <taxon>Actinomycetes</taxon>
        <taxon>Streptosporangiales</taxon>
        <taxon>Streptosporangiaceae</taxon>
        <taxon>Bailinhaonella</taxon>
    </lineage>
</organism>
<keyword evidence="2" id="KW-0238">DNA-binding</keyword>
<dbReference type="Pfam" id="PF00392">
    <property type="entry name" value="GntR"/>
    <property type="match status" value="1"/>
</dbReference>
<keyword evidence="6" id="KW-1185">Reference proteome</keyword>
<dbReference type="EMBL" id="QZEY01000006">
    <property type="protein sequence ID" value="RJL31809.1"/>
    <property type="molecule type" value="Genomic_DNA"/>
</dbReference>
<dbReference type="Proteomes" id="UP000265768">
    <property type="component" value="Unassembled WGS sequence"/>
</dbReference>
<keyword evidence="1" id="KW-0805">Transcription regulation</keyword>
<evidence type="ECO:0000256" key="1">
    <source>
        <dbReference type="ARBA" id="ARBA00023015"/>
    </source>
</evidence>
<sequence length="241" mass="26591">MGGMDFAPPKYAQVVTAISQRIESGEYAPGDLLPSETQLVREFGVGRTTVVRALQILAMQGWIEREHGRGSFVKGVPARLGERSRTGLGILDQAETEAEILRVEREPLPRHVAALMKVEARTPALVRQRLVRQSGNPIALESLWLPLEVTYGTDLDKADRLRTGVRQHLQAIKQLRFDHIAERLTARHPSTEEQERLGLDANAPVLGLLATVYDAAGEVLAVADICLPGELHELEDVYPVT</sequence>
<dbReference type="InterPro" id="IPR000524">
    <property type="entry name" value="Tscrpt_reg_HTH_GntR"/>
</dbReference>
<dbReference type="PANTHER" id="PTHR44846">
    <property type="entry name" value="MANNOSYL-D-GLYCERATE TRANSPORT/METABOLISM SYSTEM REPRESSOR MNGR-RELATED"/>
    <property type="match status" value="1"/>
</dbReference>